<evidence type="ECO:0000256" key="1">
    <source>
        <dbReference type="SAM" id="MobiDB-lite"/>
    </source>
</evidence>
<dbReference type="AlphaFoldDB" id="A0AAU7Z8M8"/>
<dbReference type="NCBIfam" id="TIGR04371">
    <property type="entry name" value="methyltran_NanM"/>
    <property type="match status" value="1"/>
</dbReference>
<keyword evidence="2" id="KW-0489">Methyltransferase</keyword>
<dbReference type="EMBL" id="CP132932">
    <property type="protein sequence ID" value="XCB25117.1"/>
    <property type="molecule type" value="Genomic_DNA"/>
</dbReference>
<gene>
    <name evidence="2" type="ORF">RBB75_11685</name>
</gene>
<protein>
    <submittedName>
        <fullName evidence="2">Sugar O-methyltransferase</fullName>
        <ecNumber evidence="2">2.1.1.-</ecNumber>
    </submittedName>
</protein>
<dbReference type="GO" id="GO:0032259">
    <property type="term" value="P:methylation"/>
    <property type="evidence" value="ECO:0007669"/>
    <property type="project" value="UniProtKB-KW"/>
</dbReference>
<organism evidence="2">
    <name type="scientific">Tunturiibacter empetritectus</name>
    <dbReference type="NCBI Taxonomy" id="3069691"/>
    <lineage>
        <taxon>Bacteria</taxon>
        <taxon>Pseudomonadati</taxon>
        <taxon>Acidobacteriota</taxon>
        <taxon>Terriglobia</taxon>
        <taxon>Terriglobales</taxon>
        <taxon>Acidobacteriaceae</taxon>
        <taxon>Tunturiibacter</taxon>
    </lineage>
</organism>
<feature type="compositionally biased region" description="Polar residues" evidence="1">
    <location>
        <begin position="392"/>
        <end position="404"/>
    </location>
</feature>
<name>A0AAU7Z8M8_9BACT</name>
<sequence>MKLASKYLRDPVQTLKSAGLRCRTAWTNRELLYRGGHHFKGDPRYDLDGVTRGFSDRIGDNGSDRPLLQRICRAYSLAMSQEQVTPRKYDPTPWWQQHRYHTLESVMRALASHDLDTLQKMYENFFRDDCSTGLLPVQRVKNNYFGHIIADFYRRLYLVDALYRLDYWKAETSGSYTVGDLAGPATGNPFGVALEDTLVRVGSEYQHYCAQRIARLLHGHATIAEIGGGFGGMAYYLLRDRPGTTYIDFDVPESISLTSYYLLKNFPHLKTVLYGEAELTFDTIRQADVILMPLFELAHLPNNIVDLSFSSHAMSDLAPEVMPEYLCDIARTTRNHFLYVGTEISAARIADFSEAMPSQFILLQSRQSGWNRHIAPKAGHVECIYQISRSPTSIPTSEQASPRTNAHVGTKE</sequence>
<dbReference type="SUPFAM" id="SSF53335">
    <property type="entry name" value="S-adenosyl-L-methionine-dependent methyltransferases"/>
    <property type="match status" value="1"/>
</dbReference>
<feature type="region of interest" description="Disordered" evidence="1">
    <location>
        <begin position="392"/>
        <end position="412"/>
    </location>
</feature>
<dbReference type="EC" id="2.1.1.-" evidence="2"/>
<reference evidence="2" key="2">
    <citation type="journal article" date="2024" name="Environ. Microbiol.">
        <title>Genome analysis and description of Tunturibacter gen. nov. expands the diversity of Terriglobia in tundra soils.</title>
        <authorList>
            <person name="Messyasz A."/>
            <person name="Mannisto M.K."/>
            <person name="Kerkhof L.J."/>
            <person name="Haggblom M.M."/>
        </authorList>
    </citation>
    <scope>NUCLEOTIDE SEQUENCE</scope>
    <source>
        <strain evidence="2">M8UP23</strain>
    </source>
</reference>
<reference evidence="2" key="1">
    <citation type="submission" date="2023-08" db="EMBL/GenBank/DDBJ databases">
        <authorList>
            <person name="Messyasz A."/>
            <person name="Mannisto M.K."/>
            <person name="Kerkhof L.J."/>
            <person name="Haggblom M."/>
        </authorList>
    </citation>
    <scope>NUCLEOTIDE SEQUENCE</scope>
    <source>
        <strain evidence="2">M8UP23</strain>
    </source>
</reference>
<dbReference type="RefSeq" id="WP_353068205.1">
    <property type="nucleotide sequence ID" value="NZ_CP132932.1"/>
</dbReference>
<accession>A0AAU7Z8M8</accession>
<dbReference type="KEGG" id="temp:RBB75_11685"/>
<dbReference type="Gene3D" id="3.40.50.150">
    <property type="entry name" value="Vaccinia Virus protein VP39"/>
    <property type="match status" value="1"/>
</dbReference>
<dbReference type="GO" id="GO:0008168">
    <property type="term" value="F:methyltransferase activity"/>
    <property type="evidence" value="ECO:0007669"/>
    <property type="project" value="UniProtKB-KW"/>
</dbReference>
<dbReference type="InterPro" id="IPR030807">
    <property type="entry name" value="Methyltran_NanM"/>
</dbReference>
<keyword evidence="2" id="KW-0808">Transferase</keyword>
<proteinExistence type="predicted"/>
<evidence type="ECO:0000313" key="2">
    <source>
        <dbReference type="EMBL" id="XCB25117.1"/>
    </source>
</evidence>
<dbReference type="InterPro" id="IPR029063">
    <property type="entry name" value="SAM-dependent_MTases_sf"/>
</dbReference>